<evidence type="ECO:0000259" key="3">
    <source>
        <dbReference type="SMART" id="SM00829"/>
    </source>
</evidence>
<dbReference type="GO" id="GO:0070402">
    <property type="term" value="F:NADPH binding"/>
    <property type="evidence" value="ECO:0007669"/>
    <property type="project" value="TreeGrafter"/>
</dbReference>
<dbReference type="PANTHER" id="PTHR48106:SF13">
    <property type="entry name" value="QUINONE OXIDOREDUCTASE-RELATED"/>
    <property type="match status" value="1"/>
</dbReference>
<dbReference type="AlphaFoldDB" id="A0A1G9UK76"/>
<evidence type="ECO:0000256" key="1">
    <source>
        <dbReference type="ARBA" id="ARBA00022857"/>
    </source>
</evidence>
<dbReference type="PANTHER" id="PTHR48106">
    <property type="entry name" value="QUINONE OXIDOREDUCTASE PIG3-RELATED"/>
    <property type="match status" value="1"/>
</dbReference>
<keyword evidence="5" id="KW-1185">Reference proteome</keyword>
<protein>
    <submittedName>
        <fullName evidence="4">NADPH2:quinone reductase</fullName>
    </submittedName>
</protein>
<dbReference type="InterPro" id="IPR002364">
    <property type="entry name" value="Quin_OxRdtase/zeta-crystal_CS"/>
</dbReference>
<dbReference type="Gene3D" id="3.40.50.720">
    <property type="entry name" value="NAD(P)-binding Rossmann-like Domain"/>
    <property type="match status" value="1"/>
</dbReference>
<name>A0A1G9UK76_ALLAB</name>
<dbReference type="RefSeq" id="WP_030430656.1">
    <property type="nucleotide sequence ID" value="NZ_JOEF01000014.1"/>
</dbReference>
<dbReference type="Pfam" id="PF00107">
    <property type="entry name" value="ADH_zinc_N"/>
    <property type="match status" value="1"/>
</dbReference>
<dbReference type="GO" id="GO:0008270">
    <property type="term" value="F:zinc ion binding"/>
    <property type="evidence" value="ECO:0007669"/>
    <property type="project" value="InterPro"/>
</dbReference>
<dbReference type="PROSITE" id="PS01162">
    <property type="entry name" value="QOR_ZETA_CRYSTAL"/>
    <property type="match status" value="1"/>
</dbReference>
<dbReference type="InterPro" id="IPR011032">
    <property type="entry name" value="GroES-like_sf"/>
</dbReference>
<dbReference type="OrthoDB" id="5195079at2"/>
<dbReference type="EMBL" id="LT629701">
    <property type="protein sequence ID" value="SDM60298.1"/>
    <property type="molecule type" value="Genomic_DNA"/>
</dbReference>
<dbReference type="Proteomes" id="UP000183376">
    <property type="component" value="Chromosome I"/>
</dbReference>
<dbReference type="GO" id="GO:0005829">
    <property type="term" value="C:cytosol"/>
    <property type="evidence" value="ECO:0007669"/>
    <property type="project" value="TreeGrafter"/>
</dbReference>
<dbReference type="Pfam" id="PF08240">
    <property type="entry name" value="ADH_N"/>
    <property type="match status" value="1"/>
</dbReference>
<evidence type="ECO:0000313" key="4">
    <source>
        <dbReference type="EMBL" id="SDM60298.1"/>
    </source>
</evidence>
<sequence length="309" mass="31585">MRVVRAVGFGGPEVLAAAEVPEPVPGMGEVLVDVSAVDVIFLDTQLRTGWASEAFGIEPPYVPGFGVAGRVRAVGEGVAEAWVGAEVAARALGAYAEQVVVKVGDLVKVPEGLAKEEAAALLHDGVTALGVFDNAEVRPGERVLVTAAAGGLGILLVQLARAAGATVIGAARGEKKLELVREHGAAEVVDYTEPGWVDRVEEADVVFDGAGGEIGRAALGITKRWFSAHGAASGGFAEGEAPAGVEVRGIEQAQFTPEQAVRLAERAVGEAAAGRMRPVIGQTFPLAEAAKAHAAIDARAVLGKTLLVV</sequence>
<dbReference type="InterPro" id="IPR013154">
    <property type="entry name" value="ADH-like_N"/>
</dbReference>
<proteinExistence type="predicted"/>
<dbReference type="Gene3D" id="3.90.180.10">
    <property type="entry name" value="Medium-chain alcohol dehydrogenases, catalytic domain"/>
    <property type="match status" value="1"/>
</dbReference>
<dbReference type="eggNOG" id="COG0604">
    <property type="taxonomic scope" value="Bacteria"/>
</dbReference>
<dbReference type="GO" id="GO:0003960">
    <property type="term" value="F:quinone reductase (NADPH) activity"/>
    <property type="evidence" value="ECO:0007669"/>
    <property type="project" value="TreeGrafter"/>
</dbReference>
<evidence type="ECO:0000256" key="2">
    <source>
        <dbReference type="ARBA" id="ARBA00023002"/>
    </source>
</evidence>
<keyword evidence="1" id="KW-0521">NADP</keyword>
<dbReference type="InterPro" id="IPR020843">
    <property type="entry name" value="ER"/>
</dbReference>
<dbReference type="InterPro" id="IPR036291">
    <property type="entry name" value="NAD(P)-bd_dom_sf"/>
</dbReference>
<dbReference type="SUPFAM" id="SSF50129">
    <property type="entry name" value="GroES-like"/>
    <property type="match status" value="1"/>
</dbReference>
<evidence type="ECO:0000313" key="5">
    <source>
        <dbReference type="Proteomes" id="UP000183376"/>
    </source>
</evidence>
<organism evidence="4 5">
    <name type="scientific">Allokutzneria albata</name>
    <name type="common">Kibdelosporangium albatum</name>
    <dbReference type="NCBI Taxonomy" id="211114"/>
    <lineage>
        <taxon>Bacteria</taxon>
        <taxon>Bacillati</taxon>
        <taxon>Actinomycetota</taxon>
        <taxon>Actinomycetes</taxon>
        <taxon>Pseudonocardiales</taxon>
        <taxon>Pseudonocardiaceae</taxon>
        <taxon>Allokutzneria</taxon>
    </lineage>
</organism>
<dbReference type="GO" id="GO:0035925">
    <property type="term" value="F:mRNA 3'-UTR AU-rich region binding"/>
    <property type="evidence" value="ECO:0007669"/>
    <property type="project" value="TreeGrafter"/>
</dbReference>
<keyword evidence="2" id="KW-0560">Oxidoreductase</keyword>
<dbReference type="STRING" id="211114.SAMN04489726_2462"/>
<dbReference type="SUPFAM" id="SSF51735">
    <property type="entry name" value="NAD(P)-binding Rossmann-fold domains"/>
    <property type="match status" value="1"/>
</dbReference>
<accession>A0A1G9UK76</accession>
<feature type="domain" description="Enoyl reductase (ER)" evidence="3">
    <location>
        <begin position="10"/>
        <end position="307"/>
    </location>
</feature>
<gene>
    <name evidence="4" type="ORF">SAMN04489726_2462</name>
</gene>
<reference evidence="4 5" key="1">
    <citation type="submission" date="2016-10" db="EMBL/GenBank/DDBJ databases">
        <authorList>
            <person name="de Groot N.N."/>
        </authorList>
    </citation>
    <scope>NUCLEOTIDE SEQUENCE [LARGE SCALE GENOMIC DNA]</scope>
    <source>
        <strain evidence="4 5">DSM 44149</strain>
    </source>
</reference>
<dbReference type="SMART" id="SM00829">
    <property type="entry name" value="PKS_ER"/>
    <property type="match status" value="1"/>
</dbReference>
<dbReference type="InterPro" id="IPR013149">
    <property type="entry name" value="ADH-like_C"/>
</dbReference>